<dbReference type="EMBL" id="VUKA01000005">
    <property type="protein sequence ID" value="KAA2212856.1"/>
    <property type="molecule type" value="Genomic_DNA"/>
</dbReference>
<dbReference type="InterPro" id="IPR036390">
    <property type="entry name" value="WH_DNA-bd_sf"/>
</dbReference>
<dbReference type="InterPro" id="IPR005471">
    <property type="entry name" value="Tscrpt_reg_IclR_N"/>
</dbReference>
<dbReference type="PROSITE" id="PS51078">
    <property type="entry name" value="ICLR_ED"/>
    <property type="match status" value="1"/>
</dbReference>
<dbReference type="GO" id="GO:0045892">
    <property type="term" value="P:negative regulation of DNA-templated transcription"/>
    <property type="evidence" value="ECO:0007669"/>
    <property type="project" value="TreeGrafter"/>
</dbReference>
<organism evidence="6 7">
    <name type="scientific">Teichococcus oryzae</name>
    <dbReference type="NCBI Taxonomy" id="1608942"/>
    <lineage>
        <taxon>Bacteria</taxon>
        <taxon>Pseudomonadati</taxon>
        <taxon>Pseudomonadota</taxon>
        <taxon>Alphaproteobacteria</taxon>
        <taxon>Acetobacterales</taxon>
        <taxon>Roseomonadaceae</taxon>
        <taxon>Roseomonas</taxon>
    </lineage>
</organism>
<dbReference type="Pfam" id="PF01614">
    <property type="entry name" value="IclR_C"/>
    <property type="match status" value="1"/>
</dbReference>
<keyword evidence="1" id="KW-0805">Transcription regulation</keyword>
<dbReference type="FunFam" id="1.10.10.10:FF:000056">
    <property type="entry name" value="IclR family transcriptional regulator"/>
    <property type="match status" value="1"/>
</dbReference>
<dbReference type="GO" id="GO:0003700">
    <property type="term" value="F:DNA-binding transcription factor activity"/>
    <property type="evidence" value="ECO:0007669"/>
    <property type="project" value="TreeGrafter"/>
</dbReference>
<proteinExistence type="predicted"/>
<protein>
    <submittedName>
        <fullName evidence="6">IclR family transcriptional regulator</fullName>
    </submittedName>
</protein>
<keyword evidence="7" id="KW-1185">Reference proteome</keyword>
<dbReference type="InterPro" id="IPR014757">
    <property type="entry name" value="Tscrpt_reg_IclR_C"/>
</dbReference>
<dbReference type="InterPro" id="IPR029016">
    <property type="entry name" value="GAF-like_dom_sf"/>
</dbReference>
<dbReference type="PROSITE" id="PS51077">
    <property type="entry name" value="HTH_ICLR"/>
    <property type="match status" value="1"/>
</dbReference>
<gene>
    <name evidence="6" type="ORF">F0Q34_12045</name>
</gene>
<dbReference type="PANTHER" id="PTHR30136">
    <property type="entry name" value="HELIX-TURN-HELIX TRANSCRIPTIONAL REGULATOR, ICLR FAMILY"/>
    <property type="match status" value="1"/>
</dbReference>
<accession>A0A5B2TEB8</accession>
<keyword evidence="3" id="KW-0804">Transcription</keyword>
<dbReference type="InterPro" id="IPR050707">
    <property type="entry name" value="HTH_MetabolicPath_Reg"/>
</dbReference>
<evidence type="ECO:0000256" key="1">
    <source>
        <dbReference type="ARBA" id="ARBA00023015"/>
    </source>
</evidence>
<feature type="domain" description="IclR-ED" evidence="5">
    <location>
        <begin position="131"/>
        <end position="287"/>
    </location>
</feature>
<dbReference type="Gene3D" id="3.30.450.40">
    <property type="match status" value="2"/>
</dbReference>
<dbReference type="SMART" id="SM00346">
    <property type="entry name" value="HTH_ICLR"/>
    <property type="match status" value="1"/>
</dbReference>
<name>A0A5B2TEB8_9PROT</name>
<evidence type="ECO:0000256" key="2">
    <source>
        <dbReference type="ARBA" id="ARBA00023125"/>
    </source>
</evidence>
<sequence length="298" mass="31937">MARPACLAGNVSPICVAGSATRFTAWQGRPIQQDGHSIFRVHRRAMAVKSLLPPREPAPHPATAQPGGIAAVERALRVLHAFGEGDRGLTLAELSRRTGLYKSALSRIMATLIRHRFALRHDDGRYGLGPALYHLGSLYERSIDLNGALSPALRALAQQTGESASFYIRQGDRRLCLMRVDGCHQVRDHIPVGSLLPIDRGAAGRVLTHFTAPGITPREPARVVTSMGERDPELAAVAAPVFGAGQRLMGVLCVAGTATRLSDAERLRGIRELVFGEAARLTLALGGDAAVFSRPEAE</sequence>
<dbReference type="SUPFAM" id="SSF46785">
    <property type="entry name" value="Winged helix' DNA-binding domain"/>
    <property type="match status" value="1"/>
</dbReference>
<keyword evidence="2" id="KW-0238">DNA-binding</keyword>
<evidence type="ECO:0000313" key="6">
    <source>
        <dbReference type="EMBL" id="KAA2212856.1"/>
    </source>
</evidence>
<dbReference type="GO" id="GO:0003677">
    <property type="term" value="F:DNA binding"/>
    <property type="evidence" value="ECO:0007669"/>
    <property type="project" value="UniProtKB-KW"/>
</dbReference>
<evidence type="ECO:0000313" key="7">
    <source>
        <dbReference type="Proteomes" id="UP000322110"/>
    </source>
</evidence>
<dbReference type="AlphaFoldDB" id="A0A5B2TEB8"/>
<feature type="domain" description="HTH iclR-type" evidence="4">
    <location>
        <begin position="69"/>
        <end position="130"/>
    </location>
</feature>
<dbReference type="Gene3D" id="1.10.10.10">
    <property type="entry name" value="Winged helix-like DNA-binding domain superfamily/Winged helix DNA-binding domain"/>
    <property type="match status" value="1"/>
</dbReference>
<evidence type="ECO:0000259" key="5">
    <source>
        <dbReference type="PROSITE" id="PS51078"/>
    </source>
</evidence>
<comment type="caution">
    <text evidence="6">The sequence shown here is derived from an EMBL/GenBank/DDBJ whole genome shotgun (WGS) entry which is preliminary data.</text>
</comment>
<evidence type="ECO:0000256" key="3">
    <source>
        <dbReference type="ARBA" id="ARBA00023163"/>
    </source>
</evidence>
<evidence type="ECO:0000259" key="4">
    <source>
        <dbReference type="PROSITE" id="PS51077"/>
    </source>
</evidence>
<dbReference type="PANTHER" id="PTHR30136:SF39">
    <property type="entry name" value="TRANSCRIPTIONAL REGULATORY PROTEIN"/>
    <property type="match status" value="1"/>
</dbReference>
<dbReference type="InterPro" id="IPR036388">
    <property type="entry name" value="WH-like_DNA-bd_sf"/>
</dbReference>
<dbReference type="Proteomes" id="UP000322110">
    <property type="component" value="Unassembled WGS sequence"/>
</dbReference>
<dbReference type="SUPFAM" id="SSF55781">
    <property type="entry name" value="GAF domain-like"/>
    <property type="match status" value="1"/>
</dbReference>
<reference evidence="6 7" key="1">
    <citation type="journal article" date="2015" name="Int. J. Syst. Evol. Microbiol.">
        <title>Roseomonas oryzae sp. nov., isolated from paddy rhizosphere soil.</title>
        <authorList>
            <person name="Ramaprasad E.V."/>
            <person name="Sasikala Ch."/>
            <person name="Ramana Ch.V."/>
        </authorList>
    </citation>
    <scope>NUCLEOTIDE SEQUENCE [LARGE SCALE GENOMIC DNA]</scope>
    <source>
        <strain evidence="6 7">KCTC 42542</strain>
    </source>
</reference>
<dbReference type="Pfam" id="PF09339">
    <property type="entry name" value="HTH_IclR"/>
    <property type="match status" value="1"/>
</dbReference>